<dbReference type="AlphaFoldDB" id="A0A291RFI9"/>
<dbReference type="Proteomes" id="UP000221961">
    <property type="component" value="Chromosome"/>
</dbReference>
<dbReference type="EMBL" id="CP023778">
    <property type="protein sequence ID" value="ATL66068.1"/>
    <property type="molecule type" value="Genomic_DNA"/>
</dbReference>
<organism evidence="1 2">
    <name type="scientific">Nocardia terpenica</name>
    <dbReference type="NCBI Taxonomy" id="455432"/>
    <lineage>
        <taxon>Bacteria</taxon>
        <taxon>Bacillati</taxon>
        <taxon>Actinomycetota</taxon>
        <taxon>Actinomycetes</taxon>
        <taxon>Mycobacteriales</taxon>
        <taxon>Nocardiaceae</taxon>
        <taxon>Nocardia</taxon>
    </lineage>
</organism>
<proteinExistence type="predicted"/>
<accession>A0A291RFI9</accession>
<gene>
    <name evidence="1" type="ORF">CRH09_07440</name>
</gene>
<dbReference type="KEGG" id="ntp:CRH09_07440"/>
<name>A0A291RFI9_9NOCA</name>
<evidence type="ECO:0000313" key="1">
    <source>
        <dbReference type="EMBL" id="ATL66068.1"/>
    </source>
</evidence>
<reference evidence="1 2" key="1">
    <citation type="submission" date="2017-10" db="EMBL/GenBank/DDBJ databases">
        <title>Comparative genomics between pathogenic Norcardia.</title>
        <authorList>
            <person name="Zeng L."/>
        </authorList>
    </citation>
    <scope>NUCLEOTIDE SEQUENCE [LARGE SCALE GENOMIC DNA]</scope>
    <source>
        <strain evidence="1 2">NC_YFY_NT001</strain>
    </source>
</reference>
<evidence type="ECO:0000313" key="2">
    <source>
        <dbReference type="Proteomes" id="UP000221961"/>
    </source>
</evidence>
<dbReference type="GeneID" id="88357264"/>
<sequence length="117" mass="12608">MDPVVLPVSSLPPANDSLPPHRFFEPVPDLTGRNAAAFAYNSDRLVRHLFEISLSLYPLRAELHRTDATVSEIRSAGAAIAGLLDSLDTVIRDTGLAMLALALEADDTDPEIDQQAS</sequence>
<dbReference type="RefSeq" id="WP_098693280.1">
    <property type="nucleotide sequence ID" value="NZ_CP023778.1"/>
</dbReference>
<protein>
    <submittedName>
        <fullName evidence="1">Uncharacterized protein</fullName>
    </submittedName>
</protein>